<dbReference type="AlphaFoldDB" id="A0A2T0XBA3"/>
<reference evidence="1 2" key="1">
    <citation type="submission" date="2018-07" db="EMBL/GenBank/DDBJ databases">
        <title>Freshwater and sediment microbial communities from various areas in North America, analyzing microbe dynamics in response to fracking.</title>
        <authorList>
            <person name="Lamendella R."/>
        </authorList>
    </citation>
    <scope>NUCLEOTIDE SEQUENCE [LARGE SCALE GENOMIC DNA]</scope>
    <source>
        <strain evidence="1 2">160A</strain>
    </source>
</reference>
<accession>A0A2T0XBA3</accession>
<dbReference type="Proteomes" id="UP000252733">
    <property type="component" value="Unassembled WGS sequence"/>
</dbReference>
<protein>
    <submittedName>
        <fullName evidence="1">Uncharacterized protein</fullName>
    </submittedName>
</protein>
<dbReference type="EMBL" id="QPIZ01000010">
    <property type="protein sequence ID" value="RCW35307.1"/>
    <property type="molecule type" value="Genomic_DNA"/>
</dbReference>
<organism evidence="1 2">
    <name type="scientific">Marinilabilia salmonicolor</name>
    <dbReference type="NCBI Taxonomy" id="989"/>
    <lineage>
        <taxon>Bacteria</taxon>
        <taxon>Pseudomonadati</taxon>
        <taxon>Bacteroidota</taxon>
        <taxon>Bacteroidia</taxon>
        <taxon>Marinilabiliales</taxon>
        <taxon>Marinilabiliaceae</taxon>
        <taxon>Marinilabilia</taxon>
    </lineage>
</organism>
<evidence type="ECO:0000313" key="1">
    <source>
        <dbReference type="EMBL" id="RCW35307.1"/>
    </source>
</evidence>
<name>A0A2T0XBA3_9BACT</name>
<evidence type="ECO:0000313" key="2">
    <source>
        <dbReference type="Proteomes" id="UP000252733"/>
    </source>
</evidence>
<gene>
    <name evidence="1" type="ORF">DFO77_11073</name>
</gene>
<sequence length="56" mass="6240">MSPDAEGVEQPKNSELYSTAFGVDIFSLLFGYKYETRLGVGDIIGDYSSKRNGRYP</sequence>
<keyword evidence="2" id="KW-1185">Reference proteome</keyword>
<proteinExistence type="predicted"/>
<comment type="caution">
    <text evidence="1">The sequence shown here is derived from an EMBL/GenBank/DDBJ whole genome shotgun (WGS) entry which is preliminary data.</text>
</comment>